<evidence type="ECO:0000256" key="20">
    <source>
        <dbReference type="PIRSR" id="PIRSR600829-1"/>
    </source>
</evidence>
<feature type="binding site" evidence="23">
    <location>
        <position position="77"/>
    </location>
    <ligand>
        <name>a divalent metal cation</name>
        <dbReference type="ChEBI" id="CHEBI:60240"/>
    </ligand>
</feature>
<evidence type="ECO:0000256" key="12">
    <source>
        <dbReference type="ARBA" id="ARBA00022777"/>
    </source>
</evidence>
<evidence type="ECO:0000256" key="14">
    <source>
        <dbReference type="ARBA" id="ARBA00022842"/>
    </source>
</evidence>
<keyword evidence="10 23" id="KW-0479">Metal-binding</keyword>
<dbReference type="Proteomes" id="UP000198854">
    <property type="component" value="Unassembled WGS sequence"/>
</dbReference>
<dbReference type="Pfam" id="PF01219">
    <property type="entry name" value="DAGK_prokar"/>
    <property type="match status" value="1"/>
</dbReference>
<evidence type="ECO:0000256" key="18">
    <source>
        <dbReference type="ARBA" id="ARBA00023209"/>
    </source>
</evidence>
<comment type="function">
    <text evidence="24">Catalyzes the ATP-dependent phosphorylation of sn-l,2-diacylglycerol (DAG) to phosphatidic acid. Involved in the recycling of diacylglycerol produced as a by-product during membrane-derived oligosaccharide (MDO) biosynthesis.</text>
</comment>
<evidence type="ECO:0000256" key="23">
    <source>
        <dbReference type="PIRSR" id="PIRSR600829-4"/>
    </source>
</evidence>
<evidence type="ECO:0000256" key="19">
    <source>
        <dbReference type="ARBA" id="ARBA00023264"/>
    </source>
</evidence>
<dbReference type="PANTHER" id="PTHR34299">
    <property type="entry name" value="DIACYLGLYCEROL KINASE"/>
    <property type="match status" value="1"/>
</dbReference>
<evidence type="ECO:0000256" key="9">
    <source>
        <dbReference type="ARBA" id="ARBA00022692"/>
    </source>
</evidence>
<keyword evidence="18" id="KW-0594">Phospholipid biosynthesis</keyword>
<dbReference type="InterPro" id="IPR036945">
    <property type="entry name" value="DAGK_sf"/>
</dbReference>
<evidence type="ECO:0000256" key="4">
    <source>
        <dbReference type="ARBA" id="ARBA00017575"/>
    </source>
</evidence>
<evidence type="ECO:0000256" key="6">
    <source>
        <dbReference type="ARBA" id="ARBA00022516"/>
    </source>
</evidence>
<evidence type="ECO:0000256" key="11">
    <source>
        <dbReference type="ARBA" id="ARBA00022741"/>
    </source>
</evidence>
<keyword evidence="13 22" id="KW-0067">ATP-binding</keyword>
<dbReference type="PANTHER" id="PTHR34299:SF1">
    <property type="entry name" value="DIACYLGLYCEROL KINASE"/>
    <property type="match status" value="1"/>
</dbReference>
<dbReference type="GO" id="GO:0046872">
    <property type="term" value="F:metal ion binding"/>
    <property type="evidence" value="ECO:0007669"/>
    <property type="project" value="UniProtKB-KW"/>
</dbReference>
<proteinExistence type="inferred from homology"/>
<dbReference type="InterPro" id="IPR000829">
    <property type="entry name" value="DAGK"/>
</dbReference>
<name>A0A1G7XBF6_9VIBR</name>
<dbReference type="InterPro" id="IPR033718">
    <property type="entry name" value="DAGK_prok"/>
</dbReference>
<dbReference type="EMBL" id="FNDD01000003">
    <property type="protein sequence ID" value="SDG81575.1"/>
    <property type="molecule type" value="Genomic_DNA"/>
</dbReference>
<evidence type="ECO:0000313" key="25">
    <source>
        <dbReference type="EMBL" id="SDG81575.1"/>
    </source>
</evidence>
<keyword evidence="19 24" id="KW-1208">Phospholipid metabolism</keyword>
<dbReference type="GO" id="GO:0005886">
    <property type="term" value="C:plasma membrane"/>
    <property type="evidence" value="ECO:0007669"/>
    <property type="project" value="UniProtKB-SubCell"/>
</dbReference>
<dbReference type="GO" id="GO:0006654">
    <property type="term" value="P:phosphatidic acid biosynthetic process"/>
    <property type="evidence" value="ECO:0007669"/>
    <property type="project" value="InterPro"/>
</dbReference>
<dbReference type="AlphaFoldDB" id="A0A1G7XBF6"/>
<evidence type="ECO:0000256" key="17">
    <source>
        <dbReference type="ARBA" id="ARBA00023136"/>
    </source>
</evidence>
<protein>
    <recommendedName>
        <fullName evidence="4 24">Diacylglycerol kinase</fullName>
        <ecNumber evidence="3 24">2.7.1.107</ecNumber>
    </recommendedName>
</protein>
<keyword evidence="15 24" id="KW-1133">Transmembrane helix</keyword>
<evidence type="ECO:0000256" key="8">
    <source>
        <dbReference type="ARBA" id="ARBA00022679"/>
    </source>
</evidence>
<accession>A0A1G7XBF6</accession>
<evidence type="ECO:0000256" key="10">
    <source>
        <dbReference type="ARBA" id="ARBA00022723"/>
    </source>
</evidence>
<feature type="transmembrane region" description="Helical" evidence="24">
    <location>
        <begin position="97"/>
        <end position="116"/>
    </location>
</feature>
<comment type="catalytic activity">
    <reaction evidence="24">
        <text>a 1,2-diacyl-sn-glycerol + ATP = a 1,2-diacyl-sn-glycero-3-phosphate + ADP + H(+)</text>
        <dbReference type="Rhea" id="RHEA:10272"/>
        <dbReference type="ChEBI" id="CHEBI:15378"/>
        <dbReference type="ChEBI" id="CHEBI:17815"/>
        <dbReference type="ChEBI" id="CHEBI:30616"/>
        <dbReference type="ChEBI" id="CHEBI:58608"/>
        <dbReference type="ChEBI" id="CHEBI:456216"/>
        <dbReference type="EC" id="2.7.1.107"/>
    </reaction>
</comment>
<keyword evidence="5" id="KW-1003">Cell membrane</keyword>
<evidence type="ECO:0000256" key="15">
    <source>
        <dbReference type="ARBA" id="ARBA00022989"/>
    </source>
</evidence>
<keyword evidence="8 24" id="KW-0808">Transferase</keyword>
<dbReference type="OrthoDB" id="9796011at2"/>
<evidence type="ECO:0000256" key="24">
    <source>
        <dbReference type="RuleBase" id="RU363065"/>
    </source>
</evidence>
<feature type="binding site" evidence="21">
    <location>
        <position position="10"/>
    </location>
    <ligand>
        <name>substrate</name>
    </ligand>
</feature>
<feature type="binding site" evidence="21">
    <location>
        <position position="70"/>
    </location>
    <ligand>
        <name>substrate</name>
    </ligand>
</feature>
<dbReference type="PROSITE" id="PS01069">
    <property type="entry name" value="DAGK_PROKAR"/>
    <property type="match status" value="1"/>
</dbReference>
<feature type="binding site" evidence="22">
    <location>
        <position position="29"/>
    </location>
    <ligand>
        <name>ATP</name>
        <dbReference type="ChEBI" id="CHEBI:30616"/>
    </ligand>
</feature>
<evidence type="ECO:0000256" key="3">
    <source>
        <dbReference type="ARBA" id="ARBA00012133"/>
    </source>
</evidence>
<evidence type="ECO:0000256" key="13">
    <source>
        <dbReference type="ARBA" id="ARBA00022840"/>
    </source>
</evidence>
<keyword evidence="7 24" id="KW-0997">Cell inner membrane</keyword>
<feature type="binding site" evidence="22">
    <location>
        <begin position="95"/>
        <end position="96"/>
    </location>
    <ligand>
        <name>ATP</name>
        <dbReference type="ChEBI" id="CHEBI:30616"/>
    </ligand>
</feature>
<evidence type="ECO:0000313" key="26">
    <source>
        <dbReference type="Proteomes" id="UP000198854"/>
    </source>
</evidence>
<evidence type="ECO:0000256" key="5">
    <source>
        <dbReference type="ARBA" id="ARBA00022475"/>
    </source>
</evidence>
<keyword evidence="14 23" id="KW-0460">Magnesium</keyword>
<gene>
    <name evidence="25" type="ORF">SAMN04488136_10366</name>
</gene>
<dbReference type="CDD" id="cd14264">
    <property type="entry name" value="DAGK_IM"/>
    <property type="match status" value="1"/>
</dbReference>
<feature type="binding site" evidence="23">
    <location>
        <position position="29"/>
    </location>
    <ligand>
        <name>a divalent metal cation</name>
        <dbReference type="ChEBI" id="CHEBI:60240"/>
    </ligand>
</feature>
<keyword evidence="26" id="KW-1185">Reference proteome</keyword>
<reference evidence="25 26" key="1">
    <citation type="submission" date="2016-10" db="EMBL/GenBank/DDBJ databases">
        <authorList>
            <person name="de Groot N.N."/>
        </authorList>
    </citation>
    <scope>NUCLEOTIDE SEQUENCE [LARGE SCALE GENOMIC DNA]</scope>
    <source>
        <strain evidence="25 26">CGMCC 1.10228</strain>
    </source>
</reference>
<feature type="transmembrane region" description="Helical" evidence="24">
    <location>
        <begin position="57"/>
        <end position="76"/>
    </location>
</feature>
<organism evidence="25 26">
    <name type="scientific">Vibrio xiamenensis</name>
    <dbReference type="NCBI Taxonomy" id="861298"/>
    <lineage>
        <taxon>Bacteria</taxon>
        <taxon>Pseudomonadati</taxon>
        <taxon>Pseudomonadota</taxon>
        <taxon>Gammaproteobacteria</taxon>
        <taxon>Vibrionales</taxon>
        <taxon>Vibrionaceae</taxon>
        <taxon>Vibrio</taxon>
    </lineage>
</organism>
<comment type="subcellular location">
    <subcellularLocation>
        <location evidence="1 24">Cell inner membrane</location>
        <topology evidence="1 24">Multi-pass membrane protein</topology>
    </subcellularLocation>
</comment>
<evidence type="ECO:0000256" key="1">
    <source>
        <dbReference type="ARBA" id="ARBA00004429"/>
    </source>
</evidence>
<evidence type="ECO:0000256" key="7">
    <source>
        <dbReference type="ARBA" id="ARBA00022519"/>
    </source>
</evidence>
<keyword evidence="16 24" id="KW-0443">Lipid metabolism</keyword>
<feature type="active site" description="Proton acceptor" evidence="20">
    <location>
        <position position="70"/>
    </location>
</feature>
<dbReference type="STRING" id="861298.SAMN04488136_10366"/>
<evidence type="ECO:0000256" key="21">
    <source>
        <dbReference type="PIRSR" id="PIRSR600829-2"/>
    </source>
</evidence>
<keyword evidence="17 24" id="KW-0472">Membrane</keyword>
<keyword evidence="6" id="KW-0444">Lipid biosynthesis</keyword>
<comment type="similarity">
    <text evidence="2 24">Belongs to the bacterial diacylglycerol kinase family.</text>
</comment>
<dbReference type="EC" id="2.7.1.107" evidence="3 24"/>
<feature type="binding site" evidence="21">
    <location>
        <position position="99"/>
    </location>
    <ligand>
        <name>substrate</name>
    </ligand>
</feature>
<dbReference type="RefSeq" id="WP_093269788.1">
    <property type="nucleotide sequence ID" value="NZ_FNDD01000003.1"/>
</dbReference>
<feature type="binding site" evidence="22">
    <location>
        <position position="17"/>
    </location>
    <ligand>
        <name>ATP</name>
        <dbReference type="ChEBI" id="CHEBI:30616"/>
    </ligand>
</feature>
<dbReference type="Gene3D" id="1.10.287.3610">
    <property type="match status" value="1"/>
</dbReference>
<feature type="binding site" evidence="22">
    <location>
        <begin position="86"/>
        <end position="88"/>
    </location>
    <ligand>
        <name>ATP</name>
        <dbReference type="ChEBI" id="CHEBI:30616"/>
    </ligand>
</feature>
<comment type="cofactor">
    <cofactor evidence="23">
        <name>Mg(2+)</name>
        <dbReference type="ChEBI" id="CHEBI:18420"/>
    </cofactor>
    <text evidence="23">Mn(2+), Zn(2+), Cd(2+) and Co(2+) support activity to lesser extents.</text>
</comment>
<feature type="binding site" evidence="22">
    <location>
        <position position="77"/>
    </location>
    <ligand>
        <name>ATP</name>
        <dbReference type="ChEBI" id="CHEBI:30616"/>
    </ligand>
</feature>
<feature type="binding site" evidence="22">
    <location>
        <position position="10"/>
    </location>
    <ligand>
        <name>ATP</name>
        <dbReference type="ChEBI" id="CHEBI:30616"/>
    </ligand>
</feature>
<keyword evidence="11 22" id="KW-0547">Nucleotide-binding</keyword>
<dbReference type="GO" id="GO:0004143">
    <property type="term" value="F:ATP-dependent diacylglycerol kinase activity"/>
    <property type="evidence" value="ECO:0007669"/>
    <property type="project" value="UniProtKB-EC"/>
</dbReference>
<keyword evidence="12 24" id="KW-0418">Kinase</keyword>
<feature type="transmembrane region" description="Helical" evidence="24">
    <location>
        <begin position="30"/>
        <end position="51"/>
    </location>
</feature>
<dbReference type="GO" id="GO:0005524">
    <property type="term" value="F:ATP binding"/>
    <property type="evidence" value="ECO:0007669"/>
    <property type="project" value="UniProtKB-KW"/>
</dbReference>
<feature type="binding site" evidence="21">
    <location>
        <begin position="31"/>
        <end position="35"/>
    </location>
    <ligand>
        <name>substrate</name>
    </ligand>
</feature>
<evidence type="ECO:0000256" key="22">
    <source>
        <dbReference type="PIRSR" id="PIRSR600829-3"/>
    </source>
</evidence>
<evidence type="ECO:0000256" key="2">
    <source>
        <dbReference type="ARBA" id="ARBA00005967"/>
    </source>
</evidence>
<keyword evidence="9 24" id="KW-0812">Transmembrane</keyword>
<evidence type="ECO:0000256" key="16">
    <source>
        <dbReference type="ARBA" id="ARBA00023098"/>
    </source>
</evidence>
<feature type="binding site" evidence="21">
    <location>
        <begin position="23"/>
        <end position="26"/>
    </location>
    <ligand>
        <name>substrate</name>
    </ligand>
</feature>
<sequence>MKTGHTGIKRIVYATGYSFKGLRAAWCNEAAFRQESVAALVLIVVAFFLPVSKLEQLAMIGSLAIVLIAELMNSAVEAVVDRISDEHHELSGRAKDIGSAAVFVSLALAAFTWGYILI</sequence>